<dbReference type="AlphaFoldDB" id="A0A8I1DF35"/>
<dbReference type="InterPro" id="IPR042122">
    <property type="entry name" value="Ser_AcTrfase_N_sf"/>
</dbReference>
<comment type="similarity">
    <text evidence="3">Belongs to the transferase hexapeptide repeat family.</text>
</comment>
<dbReference type="GO" id="GO:0006535">
    <property type="term" value="P:cysteine biosynthetic process from serine"/>
    <property type="evidence" value="ECO:0007669"/>
    <property type="project" value="InterPro"/>
</dbReference>
<dbReference type="InterPro" id="IPR053376">
    <property type="entry name" value="Serine_acetyltransferase"/>
</dbReference>
<evidence type="ECO:0000256" key="6">
    <source>
        <dbReference type="ARBA" id="ARBA00022490"/>
    </source>
</evidence>
<dbReference type="Pfam" id="PF00132">
    <property type="entry name" value="Hexapep"/>
    <property type="match status" value="1"/>
</dbReference>
<dbReference type="EMBL" id="JAECVW010000005">
    <property type="protein sequence ID" value="MBH8595634.1"/>
    <property type="molecule type" value="Genomic_DNA"/>
</dbReference>
<keyword evidence="10" id="KW-0198">Cysteine biosynthesis</keyword>
<feature type="region of interest" description="Disordered" evidence="13">
    <location>
        <begin position="215"/>
        <end position="247"/>
    </location>
</feature>
<gene>
    <name evidence="15" type="primary">cysE</name>
    <name evidence="15" type="ORF">I8U20_09860</name>
</gene>
<comment type="catalytic activity">
    <reaction evidence="12">
        <text>L-serine + acetyl-CoA = O-acetyl-L-serine + CoA</text>
        <dbReference type="Rhea" id="RHEA:24560"/>
        <dbReference type="ChEBI" id="CHEBI:33384"/>
        <dbReference type="ChEBI" id="CHEBI:57287"/>
        <dbReference type="ChEBI" id="CHEBI:57288"/>
        <dbReference type="ChEBI" id="CHEBI:58340"/>
        <dbReference type="EC" id="2.3.1.30"/>
    </reaction>
</comment>
<feature type="domain" description="Serine acetyltransferase N-terminal" evidence="14">
    <location>
        <begin position="2"/>
        <end position="35"/>
    </location>
</feature>
<keyword evidence="8 15" id="KW-0808">Transferase</keyword>
<dbReference type="Gene3D" id="1.10.3130.10">
    <property type="entry name" value="serine acetyltransferase, domain 1"/>
    <property type="match status" value="1"/>
</dbReference>
<evidence type="ECO:0000256" key="12">
    <source>
        <dbReference type="ARBA" id="ARBA00049486"/>
    </source>
</evidence>
<evidence type="ECO:0000256" key="5">
    <source>
        <dbReference type="ARBA" id="ARBA00018522"/>
    </source>
</evidence>
<dbReference type="GO" id="GO:0009001">
    <property type="term" value="F:serine O-acetyltransferase activity"/>
    <property type="evidence" value="ECO:0007669"/>
    <property type="project" value="UniProtKB-EC"/>
</dbReference>
<sequence length="247" mass="26938">MRQTLQADIQAVFDRDPAARSTLEVVLTYSGLHALWAHRLAHWFYKKRLLLIARIISQLNRFFTGIEIHPGAKIGRGVFIDHGMGVVIGETCEIGDYVTIYQGVTLGGTGKEKGKRHPTIEDHVMIASGAKVLGSIRVGRFAKIGAGSVVLRDVPPNSTVVGVPGRVVIQDGVRVKDDLDQVNLPDPVAETLRSMHVEMDALKARLSELEAKLKCTENPVDQGGTTDDDNTALQHADQKERSASSTK</sequence>
<evidence type="ECO:0000256" key="13">
    <source>
        <dbReference type="SAM" id="MobiDB-lite"/>
    </source>
</evidence>
<evidence type="ECO:0000259" key="14">
    <source>
        <dbReference type="Pfam" id="PF06426"/>
    </source>
</evidence>
<evidence type="ECO:0000256" key="9">
    <source>
        <dbReference type="ARBA" id="ARBA00022737"/>
    </source>
</evidence>
<keyword evidence="6" id="KW-0963">Cytoplasm</keyword>
<dbReference type="SUPFAM" id="SSF51161">
    <property type="entry name" value="Trimeric LpxA-like enzymes"/>
    <property type="match status" value="1"/>
</dbReference>
<dbReference type="UniPathway" id="UPA00136">
    <property type="reaction ID" value="UER00199"/>
</dbReference>
<evidence type="ECO:0000256" key="10">
    <source>
        <dbReference type="ARBA" id="ARBA00023192"/>
    </source>
</evidence>
<dbReference type="InterPro" id="IPR010493">
    <property type="entry name" value="Ser_AcTrfase_N"/>
</dbReference>
<keyword evidence="16" id="KW-1185">Reference proteome</keyword>
<evidence type="ECO:0000313" key="15">
    <source>
        <dbReference type="EMBL" id="MBH8595634.1"/>
    </source>
</evidence>
<dbReference type="InterPro" id="IPR001451">
    <property type="entry name" value="Hexapep"/>
</dbReference>
<dbReference type="EC" id="2.3.1.30" evidence="4"/>
<evidence type="ECO:0000256" key="7">
    <source>
        <dbReference type="ARBA" id="ARBA00022605"/>
    </source>
</evidence>
<reference evidence="15 16" key="1">
    <citation type="submission" date="2020-12" db="EMBL/GenBank/DDBJ databases">
        <title>WGS of Thermoactinomyces spp.</title>
        <authorList>
            <person name="Cheng K."/>
        </authorList>
    </citation>
    <scope>NUCLEOTIDE SEQUENCE [LARGE SCALE GENOMIC DNA]</scope>
    <source>
        <strain evidence="16">CICC 10671\DSM 43846</strain>
    </source>
</reference>
<comment type="pathway">
    <text evidence="2">Amino-acid biosynthesis; L-cysteine biosynthesis; L-cysteine from L-serine: step 1/2.</text>
</comment>
<dbReference type="CDD" id="cd03354">
    <property type="entry name" value="LbH_SAT"/>
    <property type="match status" value="1"/>
</dbReference>
<dbReference type="NCBIfam" id="NF041874">
    <property type="entry name" value="EPS_EpsC"/>
    <property type="match status" value="1"/>
</dbReference>
<protein>
    <recommendedName>
        <fullName evidence="5">Serine acetyltransferase</fullName>
        <ecNumber evidence="4">2.3.1.30</ecNumber>
    </recommendedName>
</protein>
<comment type="caution">
    <text evidence="15">The sequence shown here is derived from an EMBL/GenBank/DDBJ whole genome shotgun (WGS) entry which is preliminary data.</text>
</comment>
<dbReference type="FunFam" id="2.160.10.10:FF:000007">
    <property type="entry name" value="Serine acetyltransferase"/>
    <property type="match status" value="1"/>
</dbReference>
<dbReference type="Pfam" id="PF06426">
    <property type="entry name" value="SATase_N"/>
    <property type="match status" value="1"/>
</dbReference>
<comment type="subcellular location">
    <subcellularLocation>
        <location evidence="1">Cytoplasm</location>
    </subcellularLocation>
</comment>
<dbReference type="InterPro" id="IPR045304">
    <property type="entry name" value="LbH_SAT"/>
</dbReference>
<evidence type="ECO:0000256" key="2">
    <source>
        <dbReference type="ARBA" id="ARBA00004876"/>
    </source>
</evidence>
<accession>A0A8I1DF35</accession>
<evidence type="ECO:0000256" key="11">
    <source>
        <dbReference type="ARBA" id="ARBA00023315"/>
    </source>
</evidence>
<keyword evidence="9" id="KW-0677">Repeat</keyword>
<evidence type="ECO:0000313" key="16">
    <source>
        <dbReference type="Proteomes" id="UP000633619"/>
    </source>
</evidence>
<dbReference type="InterPro" id="IPR011004">
    <property type="entry name" value="Trimer_LpxA-like_sf"/>
</dbReference>
<dbReference type="InterPro" id="IPR018357">
    <property type="entry name" value="Hexapep_transf_CS"/>
</dbReference>
<evidence type="ECO:0000256" key="1">
    <source>
        <dbReference type="ARBA" id="ARBA00004496"/>
    </source>
</evidence>
<dbReference type="Gene3D" id="2.160.10.10">
    <property type="entry name" value="Hexapeptide repeat proteins"/>
    <property type="match status" value="1"/>
</dbReference>
<evidence type="ECO:0000256" key="4">
    <source>
        <dbReference type="ARBA" id="ARBA00013266"/>
    </source>
</evidence>
<keyword evidence="7" id="KW-0028">Amino-acid biosynthesis</keyword>
<name>A0A8I1DF35_THEIN</name>
<keyword evidence="11 15" id="KW-0012">Acyltransferase</keyword>
<evidence type="ECO:0000256" key="8">
    <source>
        <dbReference type="ARBA" id="ARBA00022679"/>
    </source>
</evidence>
<dbReference type="FunFam" id="1.10.3130.10:FF:000002">
    <property type="entry name" value="Serine acetyltransferase"/>
    <property type="match status" value="1"/>
</dbReference>
<evidence type="ECO:0000256" key="3">
    <source>
        <dbReference type="ARBA" id="ARBA00007274"/>
    </source>
</evidence>
<organism evidence="15 16">
    <name type="scientific">Thermoactinomyces intermedius</name>
    <dbReference type="NCBI Taxonomy" id="2024"/>
    <lineage>
        <taxon>Bacteria</taxon>
        <taxon>Bacillati</taxon>
        <taxon>Bacillota</taxon>
        <taxon>Bacilli</taxon>
        <taxon>Bacillales</taxon>
        <taxon>Thermoactinomycetaceae</taxon>
        <taxon>Thermoactinomyces</taxon>
    </lineage>
</organism>
<dbReference type="PANTHER" id="PTHR42811">
    <property type="entry name" value="SERINE ACETYLTRANSFERASE"/>
    <property type="match status" value="1"/>
</dbReference>
<dbReference type="Proteomes" id="UP000633619">
    <property type="component" value="Unassembled WGS sequence"/>
</dbReference>
<dbReference type="GO" id="GO:0005737">
    <property type="term" value="C:cytoplasm"/>
    <property type="evidence" value="ECO:0007669"/>
    <property type="project" value="UniProtKB-SubCell"/>
</dbReference>
<dbReference type="PROSITE" id="PS00101">
    <property type="entry name" value="HEXAPEP_TRANSFERASES"/>
    <property type="match status" value="1"/>
</dbReference>
<dbReference type="InterPro" id="IPR005881">
    <property type="entry name" value="Ser_O-AcTrfase"/>
</dbReference>
<feature type="compositionally biased region" description="Basic and acidic residues" evidence="13">
    <location>
        <begin position="236"/>
        <end position="247"/>
    </location>
</feature>
<proteinExistence type="inferred from homology"/>
<dbReference type="NCBIfam" id="TIGR01172">
    <property type="entry name" value="cysE"/>
    <property type="match status" value="1"/>
</dbReference>